<evidence type="ECO:0000313" key="1">
    <source>
        <dbReference type="EMBL" id="CAN0344716.1"/>
    </source>
</evidence>
<proteinExistence type="predicted"/>
<organism evidence="1 2">
    <name type="scientific">Rangifer tarandus platyrhynchus</name>
    <name type="common">Svalbard reindeer</name>
    <dbReference type="NCBI Taxonomy" id="3082113"/>
    <lineage>
        <taxon>Eukaryota</taxon>
        <taxon>Metazoa</taxon>
        <taxon>Chordata</taxon>
        <taxon>Craniata</taxon>
        <taxon>Vertebrata</taxon>
        <taxon>Euteleostomi</taxon>
        <taxon>Mammalia</taxon>
        <taxon>Eutheria</taxon>
        <taxon>Laurasiatheria</taxon>
        <taxon>Artiodactyla</taxon>
        <taxon>Ruminantia</taxon>
        <taxon>Pecora</taxon>
        <taxon>Cervidae</taxon>
        <taxon>Odocoileinae</taxon>
        <taxon>Rangifer</taxon>
    </lineage>
</organism>
<name>A0AC59ZAU3_RANTA</name>
<evidence type="ECO:0000313" key="2">
    <source>
        <dbReference type="Proteomes" id="UP001162501"/>
    </source>
</evidence>
<reference evidence="1" key="2">
    <citation type="submission" date="2025-03" db="EMBL/GenBank/DDBJ databases">
        <authorList>
            <consortium name="ELIXIR-Norway"/>
            <consortium name="Elixir Norway"/>
        </authorList>
    </citation>
    <scope>NUCLEOTIDE SEQUENCE</scope>
</reference>
<gene>
    <name evidence="1" type="ORF">MRATA1EN22A_LOCUS16119</name>
</gene>
<protein>
    <submittedName>
        <fullName evidence="1">Uncharacterized protein</fullName>
    </submittedName>
</protein>
<dbReference type="EMBL" id="OX596110">
    <property type="protein sequence ID" value="CAN0344716.1"/>
    <property type="molecule type" value="Genomic_DNA"/>
</dbReference>
<sequence>MRVVSRGGHIRTMRERGHAAPVTPVDGLPGGWAPPQGSGKMSSRGTLCPLDDFDLEVYSRGNGGPEAKGQPTVPAPPRWAGLPSRPGVTRPTRGSRSAVTVLKFLIAFGARHPLVAIAAQPVPSLGTLSCCVLCAGGLLGFACQEVHE</sequence>
<reference evidence="1" key="1">
    <citation type="submission" date="2023-05" db="EMBL/GenBank/DDBJ databases">
        <authorList>
            <consortium name="ELIXIR-Norway"/>
        </authorList>
    </citation>
    <scope>NUCLEOTIDE SEQUENCE</scope>
</reference>
<accession>A0AC59ZAU3</accession>
<dbReference type="Proteomes" id="UP001162501">
    <property type="component" value="Chromosome 26"/>
</dbReference>